<evidence type="ECO:0000256" key="2">
    <source>
        <dbReference type="ARBA" id="ARBA00010752"/>
    </source>
</evidence>
<reference evidence="13 14" key="1">
    <citation type="journal article" date="2016" name="Nat. Commun.">
        <title>Thousands of microbial genomes shed light on interconnected biogeochemical processes in an aquifer system.</title>
        <authorList>
            <person name="Anantharaman K."/>
            <person name="Brown C.T."/>
            <person name="Hug L.A."/>
            <person name="Sharon I."/>
            <person name="Castelle C.J."/>
            <person name="Probst A.J."/>
            <person name="Thomas B.C."/>
            <person name="Singh A."/>
            <person name="Wilkins M.J."/>
            <person name="Karaoz U."/>
            <person name="Brodie E.L."/>
            <person name="Williams K.H."/>
            <person name="Hubbard S.S."/>
            <person name="Banfield J.F."/>
        </authorList>
    </citation>
    <scope>NUCLEOTIDE SEQUENCE [LARGE SCALE GENOMIC DNA]</scope>
</reference>
<dbReference type="GO" id="GO:0003887">
    <property type="term" value="F:DNA-directed DNA polymerase activity"/>
    <property type="evidence" value="ECO:0007669"/>
    <property type="project" value="UniProtKB-UniRule"/>
</dbReference>
<dbReference type="Proteomes" id="UP000176997">
    <property type="component" value="Unassembled WGS sequence"/>
</dbReference>
<evidence type="ECO:0000256" key="8">
    <source>
        <dbReference type="ARBA" id="ARBA00023125"/>
    </source>
</evidence>
<evidence type="ECO:0000256" key="1">
    <source>
        <dbReference type="ARBA" id="ARBA00004496"/>
    </source>
</evidence>
<dbReference type="Pfam" id="PF00712">
    <property type="entry name" value="DNA_pol3_beta"/>
    <property type="match status" value="1"/>
</dbReference>
<dbReference type="SMART" id="SM00480">
    <property type="entry name" value="POL3Bc"/>
    <property type="match status" value="1"/>
</dbReference>
<keyword evidence="6 9" id="KW-0235">DNA replication</keyword>
<dbReference type="GO" id="GO:0008408">
    <property type="term" value="F:3'-5' exonuclease activity"/>
    <property type="evidence" value="ECO:0007669"/>
    <property type="project" value="InterPro"/>
</dbReference>
<protein>
    <recommendedName>
        <fullName evidence="9">Beta sliding clamp</fullName>
    </recommendedName>
</protein>
<dbReference type="EMBL" id="MHUS01000005">
    <property type="protein sequence ID" value="OHA81995.1"/>
    <property type="molecule type" value="Genomic_DNA"/>
</dbReference>
<dbReference type="Gene3D" id="3.10.150.10">
    <property type="entry name" value="DNA Polymerase III, subunit A, domain 2"/>
    <property type="match status" value="1"/>
</dbReference>
<keyword evidence="4 9" id="KW-0808">Transferase</keyword>
<dbReference type="AlphaFoldDB" id="A0A1G2SAA7"/>
<feature type="domain" description="DNA polymerase III beta sliding clamp C-terminal" evidence="12">
    <location>
        <begin position="245"/>
        <end position="363"/>
    </location>
</feature>
<dbReference type="PANTHER" id="PTHR30478">
    <property type="entry name" value="DNA POLYMERASE III SUBUNIT BETA"/>
    <property type="match status" value="1"/>
</dbReference>
<evidence type="ECO:0000259" key="12">
    <source>
        <dbReference type="Pfam" id="PF02768"/>
    </source>
</evidence>
<feature type="domain" description="DNA polymerase III beta sliding clamp central" evidence="11">
    <location>
        <begin position="130"/>
        <end position="242"/>
    </location>
</feature>
<evidence type="ECO:0000256" key="9">
    <source>
        <dbReference type="PIRNR" id="PIRNR000804"/>
    </source>
</evidence>
<evidence type="ECO:0000256" key="5">
    <source>
        <dbReference type="ARBA" id="ARBA00022695"/>
    </source>
</evidence>
<evidence type="ECO:0000313" key="14">
    <source>
        <dbReference type="Proteomes" id="UP000176997"/>
    </source>
</evidence>
<dbReference type="InterPro" id="IPR022637">
    <property type="entry name" value="DNA_polIII_beta_cen"/>
</dbReference>
<keyword evidence="5 9" id="KW-0548">Nucleotidyltransferase</keyword>
<dbReference type="GO" id="GO:0005737">
    <property type="term" value="C:cytoplasm"/>
    <property type="evidence" value="ECO:0007669"/>
    <property type="project" value="UniProtKB-SubCell"/>
</dbReference>
<dbReference type="Pfam" id="PF02768">
    <property type="entry name" value="DNA_pol3_beta_3"/>
    <property type="match status" value="1"/>
</dbReference>
<dbReference type="PANTHER" id="PTHR30478:SF0">
    <property type="entry name" value="BETA SLIDING CLAMP"/>
    <property type="match status" value="1"/>
</dbReference>
<comment type="function">
    <text evidence="9">Confers DNA tethering and processivity to DNA polymerases and other proteins. Acts as a clamp, forming a ring around DNA (a reaction catalyzed by the clamp-loading complex) which diffuses in an ATP-independent manner freely and bidirectionally along dsDNA. Initially characterized for its ability to contact the catalytic subunit of DNA polymerase III (Pol III), a complex, multichain enzyme responsible for most of the replicative synthesis in bacteria; Pol III exhibits 3'-5' exonuclease proofreading activity. The beta chain is required for initiation of replication as well as for processivity of DNA replication.</text>
</comment>
<dbReference type="InterPro" id="IPR022635">
    <property type="entry name" value="DNA_polIII_beta_C"/>
</dbReference>
<comment type="subunit">
    <text evidence="9">Forms a ring-shaped head-to-tail homodimer around DNA.</text>
</comment>
<accession>A0A1G2SAA7</accession>
<organism evidence="13 14">
    <name type="scientific">Candidatus Yonathbacteria bacterium RIFCSPHIGHO2_01_FULL_51_10</name>
    <dbReference type="NCBI Taxonomy" id="1802723"/>
    <lineage>
        <taxon>Bacteria</taxon>
        <taxon>Candidatus Yonathiibacteriota</taxon>
    </lineage>
</organism>
<name>A0A1G2SAA7_9BACT</name>
<evidence type="ECO:0000256" key="4">
    <source>
        <dbReference type="ARBA" id="ARBA00022679"/>
    </source>
</evidence>
<dbReference type="CDD" id="cd00140">
    <property type="entry name" value="beta_clamp"/>
    <property type="match status" value="1"/>
</dbReference>
<evidence type="ECO:0000259" key="10">
    <source>
        <dbReference type="Pfam" id="PF00712"/>
    </source>
</evidence>
<dbReference type="Pfam" id="PF02767">
    <property type="entry name" value="DNA_pol3_beta_2"/>
    <property type="match status" value="1"/>
</dbReference>
<dbReference type="InterPro" id="IPR022634">
    <property type="entry name" value="DNA_polIII_beta_N"/>
</dbReference>
<dbReference type="GO" id="GO:0003677">
    <property type="term" value="F:DNA binding"/>
    <property type="evidence" value="ECO:0007669"/>
    <property type="project" value="UniProtKB-UniRule"/>
</dbReference>
<keyword evidence="8" id="KW-0238">DNA-binding</keyword>
<dbReference type="GO" id="GO:0009360">
    <property type="term" value="C:DNA polymerase III complex"/>
    <property type="evidence" value="ECO:0007669"/>
    <property type="project" value="InterPro"/>
</dbReference>
<evidence type="ECO:0000313" key="13">
    <source>
        <dbReference type="EMBL" id="OHA81995.1"/>
    </source>
</evidence>
<gene>
    <name evidence="13" type="ORF">A2675_01565</name>
</gene>
<dbReference type="NCBIfam" id="TIGR00663">
    <property type="entry name" value="dnan"/>
    <property type="match status" value="1"/>
</dbReference>
<sequence length="367" mass="40356">MEFETTKDVLKNPITFAEKATGKNSTLPVLSSIILTTKKQSLTIQATNLDIGVEFTIPVKVIKEGSIAVPGVLLSSVIGNIQTSKKITCSTKQGIFNIITNGDTITLNTTPQEDFPMIPVVQEGDMFTTQSKKFISGLKSVVYAASLSDIKPEFSGVYVYPQQQNLVFVATDTYRLAEKKIPEKSASSFPGIIIPHKNITEILRIFEGVDDDIAVVSNKNQISFSTETIHISSRAINTPFPNYQEIFPKTYTTEATILKQDLIDILKITNNFSDKSGRVTFTINPKIKQCFIAAQNQTTGEQVSTVDAVLSGEDASHDYNYRYILECLQYVPHDSIICKVSSDGKLVITGLGDPSFTYLVAPLMKQG</sequence>
<comment type="subcellular location">
    <subcellularLocation>
        <location evidence="1 9">Cytoplasm</location>
    </subcellularLocation>
</comment>
<dbReference type="InterPro" id="IPR001001">
    <property type="entry name" value="DNA_polIII_beta"/>
</dbReference>
<evidence type="ECO:0000256" key="7">
    <source>
        <dbReference type="ARBA" id="ARBA00022932"/>
    </source>
</evidence>
<keyword evidence="3 9" id="KW-0963">Cytoplasm</keyword>
<comment type="caution">
    <text evidence="13">The sequence shown here is derived from an EMBL/GenBank/DDBJ whole genome shotgun (WGS) entry which is preliminary data.</text>
</comment>
<proteinExistence type="inferred from homology"/>
<dbReference type="InterPro" id="IPR046938">
    <property type="entry name" value="DNA_clamp_sf"/>
</dbReference>
<comment type="similarity">
    <text evidence="2 9">Belongs to the beta sliding clamp family.</text>
</comment>
<keyword evidence="7 9" id="KW-0239">DNA-directed DNA polymerase</keyword>
<evidence type="ECO:0000259" key="11">
    <source>
        <dbReference type="Pfam" id="PF02767"/>
    </source>
</evidence>
<dbReference type="SUPFAM" id="SSF55979">
    <property type="entry name" value="DNA clamp"/>
    <property type="match status" value="3"/>
</dbReference>
<dbReference type="Gene3D" id="3.70.10.10">
    <property type="match status" value="1"/>
</dbReference>
<feature type="domain" description="DNA polymerase III beta sliding clamp N-terminal" evidence="10">
    <location>
        <begin position="1"/>
        <end position="119"/>
    </location>
</feature>
<dbReference type="PIRSF" id="PIRSF000804">
    <property type="entry name" value="DNA_pol_III_b"/>
    <property type="match status" value="1"/>
</dbReference>
<dbReference type="GO" id="GO:0006271">
    <property type="term" value="P:DNA strand elongation involved in DNA replication"/>
    <property type="evidence" value="ECO:0007669"/>
    <property type="project" value="TreeGrafter"/>
</dbReference>
<dbReference type="STRING" id="1802723.A2675_01565"/>
<evidence type="ECO:0000256" key="6">
    <source>
        <dbReference type="ARBA" id="ARBA00022705"/>
    </source>
</evidence>
<evidence type="ECO:0000256" key="3">
    <source>
        <dbReference type="ARBA" id="ARBA00022490"/>
    </source>
</evidence>